<dbReference type="Gene3D" id="3.40.920.10">
    <property type="entry name" value="Pyruvate-ferredoxin oxidoreductase, PFOR, domain III"/>
    <property type="match status" value="1"/>
</dbReference>
<dbReference type="EC" id="1.8.1.2" evidence="4"/>
<organism evidence="15 16">
    <name type="scientific">Torulaspora globosa</name>
    <dbReference type="NCBI Taxonomy" id="48254"/>
    <lineage>
        <taxon>Eukaryota</taxon>
        <taxon>Fungi</taxon>
        <taxon>Dikarya</taxon>
        <taxon>Ascomycota</taxon>
        <taxon>Saccharomycotina</taxon>
        <taxon>Saccharomycetes</taxon>
        <taxon>Saccharomycetales</taxon>
        <taxon>Saccharomycetaceae</taxon>
        <taxon>Torulaspora</taxon>
    </lineage>
</organism>
<comment type="cofactor">
    <cofactor evidence="1">
        <name>FMN</name>
        <dbReference type="ChEBI" id="CHEBI:58210"/>
    </cofactor>
</comment>
<evidence type="ECO:0000256" key="3">
    <source>
        <dbReference type="ARBA" id="ARBA00004774"/>
    </source>
</evidence>
<keyword evidence="8" id="KW-0274">FAD</keyword>
<dbReference type="InterPro" id="IPR017938">
    <property type="entry name" value="Riboflavin_synthase-like_b-brl"/>
</dbReference>
<dbReference type="OrthoDB" id="1856718at2759"/>
<dbReference type="SUPFAM" id="SSF63380">
    <property type="entry name" value="Riboflavin synthase domain-like"/>
    <property type="match status" value="1"/>
</dbReference>
<dbReference type="SUPFAM" id="SSF52343">
    <property type="entry name" value="Ferredoxin reductase-like, C-terminal NADP-linked domain"/>
    <property type="match status" value="1"/>
</dbReference>
<evidence type="ECO:0000256" key="6">
    <source>
        <dbReference type="ARBA" id="ARBA00022630"/>
    </source>
</evidence>
<evidence type="ECO:0000256" key="4">
    <source>
        <dbReference type="ARBA" id="ARBA00012604"/>
    </source>
</evidence>
<comment type="cofactor">
    <cofactor evidence="2">
        <name>FAD</name>
        <dbReference type="ChEBI" id="CHEBI:57692"/>
    </cofactor>
</comment>
<dbReference type="Gene3D" id="3.40.50.920">
    <property type="match status" value="1"/>
</dbReference>
<dbReference type="EMBL" id="CP059248">
    <property type="protein sequence ID" value="QLL32265.1"/>
    <property type="molecule type" value="Genomic_DNA"/>
</dbReference>
<keyword evidence="7" id="KW-0288">FMN</keyword>
<evidence type="ECO:0000256" key="12">
    <source>
        <dbReference type="ARBA" id="ARBA00052219"/>
    </source>
</evidence>
<dbReference type="FunFam" id="1.20.990.10:FF:000010">
    <property type="entry name" value="Sulfite reductase [NADPH] flavoprotein component"/>
    <property type="match status" value="1"/>
</dbReference>
<comment type="pathway">
    <text evidence="3">Sulfur metabolism; hydrogen sulfide biosynthesis; hydrogen sulfide from sulfite (NADPH route): step 1/1.</text>
</comment>
<sequence>MSVSFLTNPFDEPRDPKKLPAYGSPSAAIGSVLYNNVKTIFSYKTFSDPDLLDNCLKKWATKDDSDVFYQELDIRAGAGLAPLGYARSLPQLNGAAQVVGIVAPGYALPYFVNTFQKSERADVSFFFSVGALNYDEKSSSIGSDYVTALDAAAKLGFPVVTPVSSHEVQAVSLLALALAKFGNNGGALNLFDGPHYAKSISEFREKAIEGELLNKLEKLLPRESSFESVLQSFNEVTGLRLHNFEYDGSSKAETIFVTYGSVESEVFRNAIKYHGDEANVAVISVRVPLPFDLEKFVTRIPQTAKKIVVVGQSLDCTSSTLLRRQVSAALFYHGNRSVSVSEYIYEPSFVWSPSAVEQIVETFVPGFKSSLTDLSTKSFIFWASDKSPIIDLSSRLVHALSLVDGQTVTLRTKYDNIVNAGAFQAQFTTSPSTEGAFVSNIEQADVAIVENIALLDSLQVAATVKKNGTILLVGQKSLKGQDARQLESYVKTLGISESFFKTAHDKQIKVVVIDAEAIGDRDETKGRTLSFVIQAAFWKYAYGYDVAESVRRIWNSAGTDLELLAAVLSDIISSALEEGVAVIPHEAYSAVEDVSKEEEDSKSASDLPIFLTETSFRPNNTSISELSGAQSASDTDISKRLVFSEAYGVEKRLRPDLPVKNYVVRVKENKRVTPSDYDRNIFQIEFDIEGSGMKYEIGEALGVHARNNEAQVKEFLASYGLKENDVIQVANKDQPEILESRTVLQAFIENLDIFGKPPKKFYESLIDFATDEDEKKELQEIVSEPGSVRLKRYQDVEFYTYADIFDLFPSVRPCLEDLVTIIAPLKRREYSIASSQKIHKNEVHLLIVVVEWLDNKGRKRFGQASKYLSDLRVGSELVVSVKPSVMKLPPNPEQPVIMSGLGTGLAPFKAIVEEKLWQRQQGYDIGDVYLYLGSRHKREEYLYGELWEAYKDAGIITHIGAAFSRDQPQKIYIQDRIKENLKELKVAMIDQVGSFYLCGPTWPVPDITQALKDILAADAEERDVKIDLNAEIEELKESSRYILEVY</sequence>
<dbReference type="GeneID" id="59325401"/>
<keyword evidence="6" id="KW-0285">Flavoprotein</keyword>
<dbReference type="InterPro" id="IPR001709">
    <property type="entry name" value="Flavoprot_Pyr_Nucl_cyt_Rdtase"/>
</dbReference>
<dbReference type="InterPro" id="IPR039261">
    <property type="entry name" value="FNR_nucleotide-bd"/>
</dbReference>
<keyword evidence="10" id="KW-0249">Electron transport</keyword>
<evidence type="ECO:0000256" key="8">
    <source>
        <dbReference type="ARBA" id="ARBA00022827"/>
    </source>
</evidence>
<dbReference type="Pfam" id="PF00667">
    <property type="entry name" value="FAD_binding_1"/>
    <property type="match status" value="1"/>
</dbReference>
<dbReference type="GO" id="GO:0005829">
    <property type="term" value="C:cytosol"/>
    <property type="evidence" value="ECO:0007669"/>
    <property type="project" value="TreeGrafter"/>
</dbReference>
<dbReference type="InterPro" id="IPR003097">
    <property type="entry name" value="CysJ-like_FAD-binding"/>
</dbReference>
<evidence type="ECO:0000256" key="10">
    <source>
        <dbReference type="ARBA" id="ARBA00022982"/>
    </source>
</evidence>
<dbReference type="CDD" id="cd06207">
    <property type="entry name" value="CyPoR_like"/>
    <property type="match status" value="1"/>
</dbReference>
<comment type="catalytic activity">
    <reaction evidence="12">
        <text>hydrogen sulfide + 3 NADP(+) + 3 H2O = sulfite + 3 NADPH + 4 H(+)</text>
        <dbReference type="Rhea" id="RHEA:13801"/>
        <dbReference type="ChEBI" id="CHEBI:15377"/>
        <dbReference type="ChEBI" id="CHEBI:15378"/>
        <dbReference type="ChEBI" id="CHEBI:17359"/>
        <dbReference type="ChEBI" id="CHEBI:29919"/>
        <dbReference type="ChEBI" id="CHEBI:57783"/>
        <dbReference type="ChEBI" id="CHEBI:58349"/>
        <dbReference type="EC" id="1.8.1.2"/>
    </reaction>
</comment>
<evidence type="ECO:0000259" key="14">
    <source>
        <dbReference type="PROSITE" id="PS51384"/>
    </source>
</evidence>
<keyword evidence="5" id="KW-0813">Transport</keyword>
<evidence type="ECO:0000256" key="11">
    <source>
        <dbReference type="ARBA" id="ARBA00023002"/>
    </source>
</evidence>
<proteinExistence type="predicted"/>
<evidence type="ECO:0000256" key="2">
    <source>
        <dbReference type="ARBA" id="ARBA00001974"/>
    </source>
</evidence>
<keyword evidence="16" id="KW-1185">Reference proteome</keyword>
<dbReference type="RefSeq" id="XP_037138940.1">
    <property type="nucleotide sequence ID" value="XM_037283044.1"/>
</dbReference>
<dbReference type="SUPFAM" id="SSF52922">
    <property type="entry name" value="TK C-terminal domain-like"/>
    <property type="match status" value="1"/>
</dbReference>
<dbReference type="PROSITE" id="PS51384">
    <property type="entry name" value="FAD_FR"/>
    <property type="match status" value="1"/>
</dbReference>
<reference evidence="15 16" key="1">
    <citation type="submission" date="2020-06" db="EMBL/GenBank/DDBJ databases">
        <title>The yeast mating-type switching endonuclease HO is a domesticated member of an unorthodox homing genetic element family.</title>
        <authorList>
            <person name="Coughlan A.Y."/>
            <person name="Lombardi L."/>
            <person name="Braun-Galleani S."/>
            <person name="Martos A.R."/>
            <person name="Galeote V."/>
            <person name="Bigey F."/>
            <person name="Dequin S."/>
            <person name="Byrne K.P."/>
            <person name="Wolfe K.H."/>
        </authorList>
    </citation>
    <scope>NUCLEOTIDE SEQUENCE [LARGE SCALE GENOMIC DNA]</scope>
    <source>
        <strain evidence="15 16">CBS764</strain>
    </source>
</reference>
<dbReference type="GO" id="GO:0050660">
    <property type="term" value="F:flavin adenine dinucleotide binding"/>
    <property type="evidence" value="ECO:0007669"/>
    <property type="project" value="TreeGrafter"/>
</dbReference>
<dbReference type="Proteomes" id="UP000515788">
    <property type="component" value="Chromosome 3"/>
</dbReference>
<dbReference type="GO" id="GO:0004783">
    <property type="term" value="F:sulfite reductase (NADPH) activity"/>
    <property type="evidence" value="ECO:0007669"/>
    <property type="project" value="UniProtKB-EC"/>
</dbReference>
<evidence type="ECO:0000256" key="1">
    <source>
        <dbReference type="ARBA" id="ARBA00001917"/>
    </source>
</evidence>
<evidence type="ECO:0000256" key="9">
    <source>
        <dbReference type="ARBA" id="ARBA00022857"/>
    </source>
</evidence>
<dbReference type="Gene3D" id="1.20.990.10">
    <property type="entry name" value="NADPH-cytochrome p450 Reductase, Chain A, domain 3"/>
    <property type="match status" value="1"/>
</dbReference>
<protein>
    <recommendedName>
        <fullName evidence="4">assimilatory sulfite reductase (NADPH)</fullName>
        <ecNumber evidence="4">1.8.1.2</ecNumber>
    </recommendedName>
</protein>
<gene>
    <name evidence="15" type="ORF">HG536_0C04340</name>
</gene>
<dbReference type="Gene3D" id="3.40.50.80">
    <property type="entry name" value="Nucleotide-binding domain of ferredoxin-NADP reductase (FNR) module"/>
    <property type="match status" value="1"/>
</dbReference>
<dbReference type="KEGG" id="tgb:HG536_0C04340"/>
<dbReference type="InterPro" id="IPR009014">
    <property type="entry name" value="Transketo_C/PFOR_II"/>
</dbReference>
<dbReference type="Gene3D" id="2.40.30.10">
    <property type="entry name" value="Translation factors"/>
    <property type="match status" value="1"/>
</dbReference>
<dbReference type="FunFam" id="3.40.50.80:FF:000011">
    <property type="entry name" value="Sulfite reductase flavoprotein component"/>
    <property type="match status" value="1"/>
</dbReference>
<keyword evidence="11" id="KW-0560">Oxidoreductase</keyword>
<dbReference type="InterPro" id="IPR017927">
    <property type="entry name" value="FAD-bd_FR_type"/>
</dbReference>
<accession>A0A7G3ZFH9</accession>
<evidence type="ECO:0000256" key="7">
    <source>
        <dbReference type="ARBA" id="ARBA00022643"/>
    </source>
</evidence>
<dbReference type="Gene3D" id="3.40.50.970">
    <property type="match status" value="1"/>
</dbReference>
<dbReference type="InterPro" id="IPR002869">
    <property type="entry name" value="Pyrv_flavodox_OxRed_cen"/>
</dbReference>
<feature type="domain" description="FAD-binding FR-type" evidence="14">
    <location>
        <begin position="659"/>
        <end position="890"/>
    </location>
</feature>
<keyword evidence="9" id="KW-0521">NADP</keyword>
<dbReference type="PANTHER" id="PTHR19384">
    <property type="entry name" value="NITRIC OXIDE SYNTHASE-RELATED"/>
    <property type="match status" value="1"/>
</dbReference>
<comment type="function">
    <text evidence="13">This enzyme catalyzes the 6-electron reduction of sulfite to sulfide. This is one of several activities required for the biosynthesis of L-cysteine from sulfate.</text>
</comment>
<dbReference type="AlphaFoldDB" id="A0A7G3ZFH9"/>
<dbReference type="PANTHER" id="PTHR19384:SF109">
    <property type="entry name" value="SULFITE REDUCTASE [NADPH] FLAVOPROTEIN COMPONENT"/>
    <property type="match status" value="1"/>
</dbReference>
<dbReference type="PRINTS" id="PR00371">
    <property type="entry name" value="FPNCR"/>
</dbReference>
<dbReference type="InterPro" id="IPR001433">
    <property type="entry name" value="OxRdtase_FAD/NAD-bd"/>
</dbReference>
<name>A0A7G3ZFH9_9SACH</name>
<dbReference type="Pfam" id="PF00175">
    <property type="entry name" value="NAD_binding_1"/>
    <property type="match status" value="1"/>
</dbReference>
<dbReference type="GO" id="GO:0010181">
    <property type="term" value="F:FMN binding"/>
    <property type="evidence" value="ECO:0007669"/>
    <property type="project" value="TreeGrafter"/>
</dbReference>
<dbReference type="SUPFAM" id="SSF53323">
    <property type="entry name" value="Pyruvate-ferredoxin oxidoreductase, PFOR, domain III"/>
    <property type="match status" value="1"/>
</dbReference>
<evidence type="ECO:0000256" key="5">
    <source>
        <dbReference type="ARBA" id="ARBA00022448"/>
    </source>
</evidence>
<evidence type="ECO:0000256" key="13">
    <source>
        <dbReference type="ARBA" id="ARBA00059320"/>
    </source>
</evidence>
<evidence type="ECO:0000313" key="15">
    <source>
        <dbReference type="EMBL" id="QLL32265.1"/>
    </source>
</evidence>
<evidence type="ECO:0000313" key="16">
    <source>
        <dbReference type="Proteomes" id="UP000515788"/>
    </source>
</evidence>
<dbReference type="InterPro" id="IPR023173">
    <property type="entry name" value="NADPH_Cyt_P450_Rdtase_alpha"/>
</dbReference>